<dbReference type="AlphaFoldDB" id="A0A8T0RJX1"/>
<reference evidence="1" key="1">
    <citation type="submission" date="2020-05" db="EMBL/GenBank/DDBJ databases">
        <title>WGS assembly of Panicum virgatum.</title>
        <authorList>
            <person name="Lovell J.T."/>
            <person name="Jenkins J."/>
            <person name="Shu S."/>
            <person name="Juenger T.E."/>
            <person name="Schmutz J."/>
        </authorList>
    </citation>
    <scope>NUCLEOTIDE SEQUENCE</scope>
    <source>
        <strain evidence="1">AP13</strain>
    </source>
</reference>
<dbReference type="EMBL" id="CM029046">
    <property type="protein sequence ID" value="KAG2586441.1"/>
    <property type="molecule type" value="Genomic_DNA"/>
</dbReference>
<protein>
    <submittedName>
        <fullName evidence="1">Uncharacterized protein</fullName>
    </submittedName>
</protein>
<proteinExistence type="predicted"/>
<accession>A0A8T0RJX1</accession>
<dbReference type="Proteomes" id="UP000823388">
    <property type="component" value="Chromosome 5N"/>
</dbReference>
<evidence type="ECO:0000313" key="2">
    <source>
        <dbReference type="Proteomes" id="UP000823388"/>
    </source>
</evidence>
<gene>
    <name evidence="1" type="ORF">PVAP13_5NG036608</name>
</gene>
<sequence>MHAHYYWLQKKKSSWHFVPLRALCIAHMCITPLEEATAGRPRMFFSRRRVKWTATESKSTPTFSLFFFSSSFYREATMCDTSWLPQPPTSSPAAAYAKTFFASSNEYKNKPFFFSSLILMSNQEQIKSFEVLVTATRTKASEHYKKVE</sequence>
<organism evidence="1 2">
    <name type="scientific">Panicum virgatum</name>
    <name type="common">Blackwell switchgrass</name>
    <dbReference type="NCBI Taxonomy" id="38727"/>
    <lineage>
        <taxon>Eukaryota</taxon>
        <taxon>Viridiplantae</taxon>
        <taxon>Streptophyta</taxon>
        <taxon>Embryophyta</taxon>
        <taxon>Tracheophyta</taxon>
        <taxon>Spermatophyta</taxon>
        <taxon>Magnoliopsida</taxon>
        <taxon>Liliopsida</taxon>
        <taxon>Poales</taxon>
        <taxon>Poaceae</taxon>
        <taxon>PACMAD clade</taxon>
        <taxon>Panicoideae</taxon>
        <taxon>Panicodae</taxon>
        <taxon>Paniceae</taxon>
        <taxon>Panicinae</taxon>
        <taxon>Panicum</taxon>
        <taxon>Panicum sect. Hiantes</taxon>
    </lineage>
</organism>
<keyword evidence="2" id="KW-1185">Reference proteome</keyword>
<comment type="caution">
    <text evidence="1">The sequence shown here is derived from an EMBL/GenBank/DDBJ whole genome shotgun (WGS) entry which is preliminary data.</text>
</comment>
<name>A0A8T0RJX1_PANVG</name>
<evidence type="ECO:0000313" key="1">
    <source>
        <dbReference type="EMBL" id="KAG2586441.1"/>
    </source>
</evidence>